<dbReference type="InterPro" id="IPR051848">
    <property type="entry name" value="PGIP"/>
</dbReference>
<dbReference type="FunFam" id="3.80.10.10:FF:000041">
    <property type="entry name" value="LRR receptor-like serine/threonine-protein kinase ERECTA"/>
    <property type="match status" value="1"/>
</dbReference>
<evidence type="ECO:0000256" key="4">
    <source>
        <dbReference type="ARBA" id="ARBA00022737"/>
    </source>
</evidence>
<proteinExistence type="predicted"/>
<dbReference type="AlphaFoldDB" id="A0AAD5ZMU3"/>
<keyword evidence="4" id="KW-0677">Repeat</keyword>
<dbReference type="EMBL" id="JAMRDG010000001">
    <property type="protein sequence ID" value="KAJ3700762.1"/>
    <property type="molecule type" value="Genomic_DNA"/>
</dbReference>
<name>A0AAD5ZMU3_9POAL</name>
<keyword evidence="5" id="KW-0325">Glycoprotein</keyword>
<comment type="caution">
    <text evidence="6">The sequence shown here is derived from an EMBL/GenBank/DDBJ whole genome shotgun (WGS) entry which is preliminary data.</text>
</comment>
<accession>A0AAD5ZMU3</accession>
<keyword evidence="2" id="KW-0433">Leucine-rich repeat</keyword>
<reference evidence="6 7" key="1">
    <citation type="journal article" date="2022" name="Cell">
        <title>Repeat-based holocentromeres influence genome architecture and karyotype evolution.</title>
        <authorList>
            <person name="Hofstatter P.G."/>
            <person name="Thangavel G."/>
            <person name="Lux T."/>
            <person name="Neumann P."/>
            <person name="Vondrak T."/>
            <person name="Novak P."/>
            <person name="Zhang M."/>
            <person name="Costa L."/>
            <person name="Castellani M."/>
            <person name="Scott A."/>
            <person name="Toegelov H."/>
            <person name="Fuchs J."/>
            <person name="Mata-Sucre Y."/>
            <person name="Dias Y."/>
            <person name="Vanzela A.L.L."/>
            <person name="Huettel B."/>
            <person name="Almeida C.C.S."/>
            <person name="Simkova H."/>
            <person name="Souza G."/>
            <person name="Pedrosa-Harand A."/>
            <person name="Macas J."/>
            <person name="Mayer K.F.X."/>
            <person name="Houben A."/>
            <person name="Marques A."/>
        </authorList>
    </citation>
    <scope>NUCLEOTIDE SEQUENCE [LARGE SCALE GENOMIC DNA]</scope>
    <source>
        <strain evidence="6">RhyTen1mFocal</strain>
    </source>
</reference>
<dbReference type="SUPFAM" id="SSF52058">
    <property type="entry name" value="L domain-like"/>
    <property type="match status" value="1"/>
</dbReference>
<keyword evidence="7" id="KW-1185">Reference proteome</keyword>
<evidence type="ECO:0000313" key="6">
    <source>
        <dbReference type="EMBL" id="KAJ3700762.1"/>
    </source>
</evidence>
<dbReference type="Pfam" id="PF13855">
    <property type="entry name" value="LRR_8"/>
    <property type="match status" value="1"/>
</dbReference>
<gene>
    <name evidence="6" type="ORF">LUZ61_004467</name>
</gene>
<dbReference type="Proteomes" id="UP001210211">
    <property type="component" value="Unassembled WGS sequence"/>
</dbReference>
<sequence>MPGLYGSIPSCITDLPNLHQLIILETSLSGSVPAFTNHPNLMTINLARNHLSDSIPSSLSTLPKLNYLDLSGNYLTGTIPPQLVHTSSPSLVLSSNNLTGELPKCYGWVDFSIIDVGNNQLSGDASFLFGKQKRAVNIVLANNAFEFDLSYVEFPDSLYGFDLSHNKIYGKVPDSLATAVGLWYPNLSFNKLCGELPQGGNMGRFSTAVFANNACLCGYPLPPCSTSAPAPV</sequence>
<evidence type="ECO:0000256" key="3">
    <source>
        <dbReference type="ARBA" id="ARBA00022729"/>
    </source>
</evidence>
<evidence type="ECO:0000256" key="5">
    <source>
        <dbReference type="ARBA" id="ARBA00023180"/>
    </source>
</evidence>
<protein>
    <submittedName>
        <fullName evidence="6">Uncharacterized protein</fullName>
    </submittedName>
</protein>
<dbReference type="InterPro" id="IPR032675">
    <property type="entry name" value="LRR_dom_sf"/>
</dbReference>
<keyword evidence="3" id="KW-0732">Signal</keyword>
<dbReference type="PANTHER" id="PTHR48059:SF23">
    <property type="entry name" value="LEUCINE-RICH REPEAT-CONTAINING N-TERMINAL PLANT-TYPE DOMAIN-CONTAINING PROTEIN"/>
    <property type="match status" value="1"/>
</dbReference>
<dbReference type="Gene3D" id="3.80.10.10">
    <property type="entry name" value="Ribonuclease Inhibitor"/>
    <property type="match status" value="1"/>
</dbReference>
<comment type="subcellular location">
    <subcellularLocation>
        <location evidence="1">Cell envelope</location>
    </subcellularLocation>
</comment>
<evidence type="ECO:0000256" key="2">
    <source>
        <dbReference type="ARBA" id="ARBA00022614"/>
    </source>
</evidence>
<organism evidence="6 7">
    <name type="scientific">Rhynchospora tenuis</name>
    <dbReference type="NCBI Taxonomy" id="198213"/>
    <lineage>
        <taxon>Eukaryota</taxon>
        <taxon>Viridiplantae</taxon>
        <taxon>Streptophyta</taxon>
        <taxon>Embryophyta</taxon>
        <taxon>Tracheophyta</taxon>
        <taxon>Spermatophyta</taxon>
        <taxon>Magnoliopsida</taxon>
        <taxon>Liliopsida</taxon>
        <taxon>Poales</taxon>
        <taxon>Cyperaceae</taxon>
        <taxon>Cyperoideae</taxon>
        <taxon>Rhynchosporeae</taxon>
        <taxon>Rhynchospora</taxon>
    </lineage>
</organism>
<dbReference type="PANTHER" id="PTHR48059">
    <property type="entry name" value="POLYGALACTURONASE INHIBITOR 1"/>
    <property type="match status" value="1"/>
</dbReference>
<evidence type="ECO:0000256" key="1">
    <source>
        <dbReference type="ARBA" id="ARBA00004196"/>
    </source>
</evidence>
<evidence type="ECO:0000313" key="7">
    <source>
        <dbReference type="Proteomes" id="UP001210211"/>
    </source>
</evidence>
<dbReference type="InterPro" id="IPR001611">
    <property type="entry name" value="Leu-rich_rpt"/>
</dbReference>